<dbReference type="EMBL" id="JACRUM010000002">
    <property type="protein sequence ID" value="MBC5862691.1"/>
    <property type="molecule type" value="Genomic_DNA"/>
</dbReference>
<dbReference type="Pfam" id="PF21857">
    <property type="entry name" value="DUF6913"/>
    <property type="match status" value="1"/>
</dbReference>
<protein>
    <submittedName>
        <fullName evidence="1">Uncharacterized protein</fullName>
    </submittedName>
</protein>
<evidence type="ECO:0000313" key="1">
    <source>
        <dbReference type="EMBL" id="MBC5862691.1"/>
    </source>
</evidence>
<keyword evidence="2" id="KW-1185">Reference proteome</keyword>
<dbReference type="InterPro" id="IPR054207">
    <property type="entry name" value="DUF6913"/>
</dbReference>
<gene>
    <name evidence="1" type="ORF">H8R26_04590</name>
</gene>
<sequence length="172" mass="20055">MFLNYIKRFLVKKSLNYGWDNLKTNVVNNRVQTVGILADAQSKDYHDDLLNQILTHGIKVENCSFLVFNSEKRNEFTDKYSHFGSKDFGWSGAINEKFITDFCNTDFDLLVNFFDEANPFLMKVAQQSKAGFKVGFDTIDERLNHFLLQTPDTKPKVFVDELFKYLKILNKI</sequence>
<comment type="caution">
    <text evidence="1">The sequence shown here is derived from an EMBL/GenBank/DDBJ whole genome shotgun (WGS) entry which is preliminary data.</text>
</comment>
<dbReference type="Proteomes" id="UP000621670">
    <property type="component" value="Unassembled WGS sequence"/>
</dbReference>
<evidence type="ECO:0000313" key="2">
    <source>
        <dbReference type="Proteomes" id="UP000621670"/>
    </source>
</evidence>
<organism evidence="1 2">
    <name type="scientific">Flavobacterium turcicum</name>
    <dbReference type="NCBI Taxonomy" id="2764718"/>
    <lineage>
        <taxon>Bacteria</taxon>
        <taxon>Pseudomonadati</taxon>
        <taxon>Bacteroidota</taxon>
        <taxon>Flavobacteriia</taxon>
        <taxon>Flavobacteriales</taxon>
        <taxon>Flavobacteriaceae</taxon>
        <taxon>Flavobacterium</taxon>
    </lineage>
</organism>
<dbReference type="RefSeq" id="WP_166133804.1">
    <property type="nucleotide sequence ID" value="NZ_JAAOBY010000002.1"/>
</dbReference>
<accession>A0ABR7JEK9</accession>
<reference evidence="1 2" key="1">
    <citation type="submission" date="2020-08" db="EMBL/GenBank/DDBJ databases">
        <title>Description of novel Flavobacterium F-400 isolate.</title>
        <authorList>
            <person name="Saticioglu I."/>
            <person name="Duman M."/>
            <person name="Altun S."/>
        </authorList>
    </citation>
    <scope>NUCLEOTIDE SEQUENCE [LARGE SCALE GENOMIC DNA]</scope>
    <source>
        <strain evidence="1 2">F-400</strain>
    </source>
</reference>
<proteinExistence type="predicted"/>
<name>A0ABR7JEK9_9FLAO</name>